<evidence type="ECO:0000313" key="3">
    <source>
        <dbReference type="Proteomes" id="UP000561617"/>
    </source>
</evidence>
<proteinExistence type="predicted"/>
<evidence type="ECO:0000313" key="1">
    <source>
        <dbReference type="EMBL" id="MBC1488043.1"/>
    </source>
</evidence>
<dbReference type="EMBL" id="JAASUB010000005">
    <property type="protein sequence ID" value="MBC1509282.1"/>
    <property type="molecule type" value="Genomic_DNA"/>
</dbReference>
<protein>
    <submittedName>
        <fullName evidence="1">Uncharacterized protein</fullName>
    </submittedName>
</protein>
<dbReference type="RefSeq" id="WP_185347955.1">
    <property type="nucleotide sequence ID" value="NZ_JAASTU010000020.1"/>
</dbReference>
<gene>
    <name evidence="1" type="ORF">HCJ38_03340</name>
    <name evidence="2" type="ORF">HCJ59_05125</name>
</gene>
<dbReference type="Proteomes" id="UP000561617">
    <property type="component" value="Unassembled WGS sequence"/>
</dbReference>
<sequence>MSRIGTDELTEFLHNLKKSNNEARTMLKNIKTVLMNTTSELSGKALVYGRVASLI</sequence>
<name>A0A7X1C899_9LIST</name>
<reference evidence="3 4" key="1">
    <citation type="submission" date="2020-03" db="EMBL/GenBank/DDBJ databases">
        <title>Soil Listeria distribution.</title>
        <authorList>
            <person name="Liao J."/>
            <person name="Wiedmann M."/>
        </authorList>
    </citation>
    <scope>NUCLEOTIDE SEQUENCE [LARGE SCALE GENOMIC DNA]</scope>
    <source>
        <strain evidence="2 4">FSL L7-1515</strain>
        <strain evidence="1 3">FSL L7-1554</strain>
    </source>
</reference>
<organism evidence="1 3">
    <name type="scientific">Listeria immobilis</name>
    <dbReference type="NCBI Taxonomy" id="2713502"/>
    <lineage>
        <taxon>Bacteria</taxon>
        <taxon>Bacillati</taxon>
        <taxon>Bacillota</taxon>
        <taxon>Bacilli</taxon>
        <taxon>Bacillales</taxon>
        <taxon>Listeriaceae</taxon>
        <taxon>Listeria</taxon>
    </lineage>
</organism>
<dbReference type="Proteomes" id="UP000587800">
    <property type="component" value="Unassembled WGS sequence"/>
</dbReference>
<dbReference type="AlphaFoldDB" id="A0A7X1C899"/>
<accession>A0A7X1C899</accession>
<comment type="caution">
    <text evidence="1">The sequence shown here is derived from an EMBL/GenBank/DDBJ whole genome shotgun (WGS) entry which is preliminary data.</text>
</comment>
<evidence type="ECO:0000313" key="2">
    <source>
        <dbReference type="EMBL" id="MBC1509282.1"/>
    </source>
</evidence>
<evidence type="ECO:0000313" key="4">
    <source>
        <dbReference type="Proteomes" id="UP000587800"/>
    </source>
</evidence>
<keyword evidence="4" id="KW-1185">Reference proteome</keyword>
<dbReference type="EMBL" id="JAASTW010000003">
    <property type="protein sequence ID" value="MBC1488043.1"/>
    <property type="molecule type" value="Genomic_DNA"/>
</dbReference>